<dbReference type="AlphaFoldDB" id="A0A426XGK1"/>
<proteinExistence type="predicted"/>
<keyword evidence="1" id="KW-1133">Transmembrane helix</keyword>
<organism evidence="2 3">
    <name type="scientific">Ensete ventricosum</name>
    <name type="common">Abyssinian banana</name>
    <name type="synonym">Musa ensete</name>
    <dbReference type="NCBI Taxonomy" id="4639"/>
    <lineage>
        <taxon>Eukaryota</taxon>
        <taxon>Viridiplantae</taxon>
        <taxon>Streptophyta</taxon>
        <taxon>Embryophyta</taxon>
        <taxon>Tracheophyta</taxon>
        <taxon>Spermatophyta</taxon>
        <taxon>Magnoliopsida</taxon>
        <taxon>Liliopsida</taxon>
        <taxon>Zingiberales</taxon>
        <taxon>Musaceae</taxon>
        <taxon>Ensete</taxon>
    </lineage>
</organism>
<feature type="transmembrane region" description="Helical" evidence="1">
    <location>
        <begin position="57"/>
        <end position="77"/>
    </location>
</feature>
<evidence type="ECO:0000256" key="1">
    <source>
        <dbReference type="SAM" id="Phobius"/>
    </source>
</evidence>
<evidence type="ECO:0000313" key="2">
    <source>
        <dbReference type="EMBL" id="RRT38594.1"/>
    </source>
</evidence>
<accession>A0A426XGK1</accession>
<comment type="caution">
    <text evidence="2">The sequence shown here is derived from an EMBL/GenBank/DDBJ whole genome shotgun (WGS) entry which is preliminary data.</text>
</comment>
<sequence length="103" mass="11501">MTAATQRCNDDRKMSPFWLLLSSSLRTKRCRLSAKRSVGGGRRLSNVHTAFTTMGRALLVAVVLVALAFAVGTTIPFTDEDVAKKKRCPSSASWERRAVHWHR</sequence>
<gene>
    <name evidence="2" type="ORF">B296_00038021</name>
</gene>
<dbReference type="EMBL" id="AMZH03021051">
    <property type="protein sequence ID" value="RRT38594.1"/>
    <property type="molecule type" value="Genomic_DNA"/>
</dbReference>
<protein>
    <recommendedName>
        <fullName evidence="4">Transmembrane protein</fullName>
    </recommendedName>
</protein>
<dbReference type="Proteomes" id="UP000287651">
    <property type="component" value="Unassembled WGS sequence"/>
</dbReference>
<keyword evidence="1" id="KW-0812">Transmembrane</keyword>
<evidence type="ECO:0008006" key="4">
    <source>
        <dbReference type="Google" id="ProtNLM"/>
    </source>
</evidence>
<reference evidence="2 3" key="1">
    <citation type="journal article" date="2014" name="Agronomy (Basel)">
        <title>A Draft Genome Sequence for Ensete ventricosum, the Drought-Tolerant Tree Against Hunger.</title>
        <authorList>
            <person name="Harrison J."/>
            <person name="Moore K.A."/>
            <person name="Paszkiewicz K."/>
            <person name="Jones T."/>
            <person name="Grant M."/>
            <person name="Ambacheew D."/>
            <person name="Muzemil S."/>
            <person name="Studholme D.J."/>
        </authorList>
    </citation>
    <scope>NUCLEOTIDE SEQUENCE [LARGE SCALE GENOMIC DNA]</scope>
</reference>
<keyword evidence="1" id="KW-0472">Membrane</keyword>
<evidence type="ECO:0000313" key="3">
    <source>
        <dbReference type="Proteomes" id="UP000287651"/>
    </source>
</evidence>
<name>A0A426XGK1_ENSVE</name>